<feature type="compositionally biased region" description="Low complexity" evidence="3">
    <location>
        <begin position="121"/>
        <end position="144"/>
    </location>
</feature>
<feature type="compositionally biased region" description="Polar residues" evidence="3">
    <location>
        <begin position="926"/>
        <end position="942"/>
    </location>
</feature>
<dbReference type="EMBL" id="MU001635">
    <property type="protein sequence ID" value="KAF2483412.1"/>
    <property type="molecule type" value="Genomic_DNA"/>
</dbReference>
<dbReference type="InterPro" id="IPR001660">
    <property type="entry name" value="SAM"/>
</dbReference>
<dbReference type="OrthoDB" id="73680at2759"/>
<dbReference type="SMART" id="SM00326">
    <property type="entry name" value="SH3"/>
    <property type="match status" value="1"/>
</dbReference>
<feature type="domain" description="SAM" evidence="6">
    <location>
        <begin position="226"/>
        <end position="292"/>
    </location>
</feature>
<dbReference type="Gene3D" id="1.10.150.50">
    <property type="entry name" value="Transcription Factor, Ets-1"/>
    <property type="match status" value="1"/>
</dbReference>
<dbReference type="SMART" id="SM00233">
    <property type="entry name" value="PH"/>
    <property type="match status" value="1"/>
</dbReference>
<dbReference type="FunFam" id="1.10.150.50:FF:000082">
    <property type="entry name" value="Polarized growth protein boi2"/>
    <property type="match status" value="1"/>
</dbReference>
<dbReference type="GO" id="GO:0030036">
    <property type="term" value="P:actin cytoskeleton organization"/>
    <property type="evidence" value="ECO:0007669"/>
    <property type="project" value="TreeGrafter"/>
</dbReference>
<dbReference type="GeneID" id="54478141"/>
<evidence type="ECO:0000256" key="2">
    <source>
        <dbReference type="PROSITE-ProRule" id="PRU00192"/>
    </source>
</evidence>
<dbReference type="PROSITE" id="PS50105">
    <property type="entry name" value="SAM_DOMAIN"/>
    <property type="match status" value="1"/>
</dbReference>
<feature type="compositionally biased region" description="Polar residues" evidence="3">
    <location>
        <begin position="336"/>
        <end position="362"/>
    </location>
</feature>
<evidence type="ECO:0000313" key="7">
    <source>
        <dbReference type="EMBL" id="KAF2483412.1"/>
    </source>
</evidence>
<feature type="region of interest" description="Disordered" evidence="3">
    <location>
        <begin position="860"/>
        <end position="949"/>
    </location>
</feature>
<organism evidence="7 8">
    <name type="scientific">Neohortaea acidophila</name>
    <dbReference type="NCBI Taxonomy" id="245834"/>
    <lineage>
        <taxon>Eukaryota</taxon>
        <taxon>Fungi</taxon>
        <taxon>Dikarya</taxon>
        <taxon>Ascomycota</taxon>
        <taxon>Pezizomycotina</taxon>
        <taxon>Dothideomycetes</taxon>
        <taxon>Dothideomycetidae</taxon>
        <taxon>Mycosphaerellales</taxon>
        <taxon>Teratosphaeriaceae</taxon>
        <taxon>Neohortaea</taxon>
    </lineage>
</organism>
<evidence type="ECO:0008006" key="9">
    <source>
        <dbReference type="Google" id="ProtNLM"/>
    </source>
</evidence>
<evidence type="ECO:0000259" key="6">
    <source>
        <dbReference type="PROSITE" id="PS50105"/>
    </source>
</evidence>
<sequence>MATRGSISQAAPVGSTLLVVHNFVARSGDELSLAKGDRIELIERDDDFGDGWFLGKHLGNGRTGLFPEVYTTLAPKPTLSNAIQQRAASESLVNNSSLSSAAATAAASAAASSSPPQVRHASASAASMRPASASETASPTAEPTLRASLPATSAVLRNDAISTASPVMNETLSVINEHMNDMHTPSSYASTSNKRNSTGRGYVFIAGEETDEEERQMHTEAEVMAWSPDRVAEYLEDQGVEKAHCDVFKEQEITGEVLLAMEQSSLFLREFSLGSVGRRLKTWHKIRALQDEVRVNKPPDAPSNTSEYEGEGNEAGDTARNRASTVGSALPRALDTSRQSTLAPGRSNTSHLVTDTGMSPTSGPEATWTPPAQATPAAQLPRRGSDGQTALDTAQKLGNRELHRKQPSLDQNWQPGQPQSDGQYFGHAHSLSSDAAYPALLAMESSVPSTPSKDDMEKASLSSVGQARTNTTSGTRKTSADVAGSELSRSSIQSGAVGSPELLRDSMSPATKAQGTFGALSSVSSTLGGTRAATSPALGRQPTDVSPLVTKLDHNASSEGLSPSSAVAGTDSALPRSSTSPKIPFFSNYKPNFTGLRGISDTISRNEKQAPSPVRDASSPARTGSSTPSTETKSLEYTKPDGQSRTSDPAANLIPPTPNQRRIRVKPKKATSAYTRGLETKKPAEQMIGADYSGWMKKKSGSLMTTWKTRLFVLRGRRLSYYYSENDTEEKGLIDISFHRVLPAHNETLTGLHAAITGVSGSSPSSPKEGATPTAAEQDLAEHPATGEADDGVFIFKLVPPKSGLSKAVNFTKPTVHYFAVNSRQEGRLWMAALMKATIDRDGDSVVTTTYNQKTISLAKARARRERPPALMESDGEKEAASELDGAGDDAGSGRQGLGIGGLGEHEDAVAGAGAESTLADEGSSLAPSTTEVGSFTQQINESLAGLAR</sequence>
<dbReference type="AlphaFoldDB" id="A0A6A6PTU5"/>
<dbReference type="SUPFAM" id="SSF50044">
    <property type="entry name" value="SH3-domain"/>
    <property type="match status" value="1"/>
</dbReference>
<keyword evidence="8" id="KW-1185">Reference proteome</keyword>
<dbReference type="CDD" id="cd13316">
    <property type="entry name" value="PH_Boi"/>
    <property type="match status" value="1"/>
</dbReference>
<dbReference type="Proteomes" id="UP000799767">
    <property type="component" value="Unassembled WGS sequence"/>
</dbReference>
<dbReference type="InterPro" id="IPR001849">
    <property type="entry name" value="PH_domain"/>
</dbReference>
<dbReference type="SMART" id="SM00454">
    <property type="entry name" value="SAM"/>
    <property type="match status" value="1"/>
</dbReference>
<name>A0A6A6PTU5_9PEZI</name>
<feature type="compositionally biased region" description="Polar residues" evidence="3">
    <location>
        <begin position="487"/>
        <end position="496"/>
    </location>
</feature>
<protein>
    <recommendedName>
        <fullName evidence="9">SAM domain-containing protein</fullName>
    </recommendedName>
</protein>
<dbReference type="Gene3D" id="2.30.30.40">
    <property type="entry name" value="SH3 Domains"/>
    <property type="match status" value="1"/>
</dbReference>
<feature type="compositionally biased region" description="Polar residues" evidence="3">
    <location>
        <begin position="557"/>
        <end position="567"/>
    </location>
</feature>
<dbReference type="Pfam" id="PF07647">
    <property type="entry name" value="SAM_2"/>
    <property type="match status" value="1"/>
</dbReference>
<proteinExistence type="predicted"/>
<accession>A0A6A6PTU5</accession>
<dbReference type="Pfam" id="PF14604">
    <property type="entry name" value="SH3_9"/>
    <property type="match status" value="1"/>
</dbReference>
<feature type="region of interest" description="Disordered" evidence="3">
    <location>
        <begin position="109"/>
        <end position="146"/>
    </location>
</feature>
<gene>
    <name evidence="7" type="ORF">BDY17DRAFT_324148</name>
</gene>
<dbReference type="SUPFAM" id="SSF47769">
    <property type="entry name" value="SAM/Pointed domain"/>
    <property type="match status" value="1"/>
</dbReference>
<feature type="compositionally biased region" description="Gly residues" evidence="3">
    <location>
        <begin position="889"/>
        <end position="903"/>
    </location>
</feature>
<dbReference type="RefSeq" id="XP_033589982.1">
    <property type="nucleotide sequence ID" value="XM_033737139.1"/>
</dbReference>
<dbReference type="InterPro" id="IPR001452">
    <property type="entry name" value="SH3_domain"/>
</dbReference>
<dbReference type="InterPro" id="IPR011993">
    <property type="entry name" value="PH-like_dom_sf"/>
</dbReference>
<evidence type="ECO:0000256" key="3">
    <source>
        <dbReference type="SAM" id="MobiDB-lite"/>
    </source>
</evidence>
<evidence type="ECO:0000256" key="1">
    <source>
        <dbReference type="ARBA" id="ARBA00022443"/>
    </source>
</evidence>
<feature type="compositionally biased region" description="Polar residues" evidence="3">
    <location>
        <begin position="620"/>
        <end position="632"/>
    </location>
</feature>
<dbReference type="Gene3D" id="2.30.29.30">
    <property type="entry name" value="Pleckstrin-homology domain (PH domain)/Phosphotyrosine-binding domain (PTB)"/>
    <property type="match status" value="1"/>
</dbReference>
<keyword evidence="1 2" id="KW-0728">SH3 domain</keyword>
<evidence type="ECO:0000259" key="4">
    <source>
        <dbReference type="PROSITE" id="PS50002"/>
    </source>
</evidence>
<evidence type="ECO:0000259" key="5">
    <source>
        <dbReference type="PROSITE" id="PS50003"/>
    </source>
</evidence>
<dbReference type="InterPro" id="IPR013761">
    <property type="entry name" value="SAM/pointed_sf"/>
</dbReference>
<feature type="region of interest" description="Disordered" evidence="3">
    <location>
        <begin position="604"/>
        <end position="674"/>
    </location>
</feature>
<feature type="region of interest" description="Disordered" evidence="3">
    <location>
        <begin position="523"/>
        <end position="584"/>
    </location>
</feature>
<dbReference type="GO" id="GO:0005886">
    <property type="term" value="C:plasma membrane"/>
    <property type="evidence" value="ECO:0007669"/>
    <property type="project" value="TreeGrafter"/>
</dbReference>
<feature type="compositionally biased region" description="Polar residues" evidence="3">
    <location>
        <begin position="408"/>
        <end position="422"/>
    </location>
</feature>
<dbReference type="PANTHER" id="PTHR12092:SF16">
    <property type="entry name" value="PH DOMAIN-CONTAINING PROTEIN"/>
    <property type="match status" value="1"/>
</dbReference>
<dbReference type="PROSITE" id="PS50002">
    <property type="entry name" value="SH3"/>
    <property type="match status" value="1"/>
</dbReference>
<dbReference type="PROSITE" id="PS50003">
    <property type="entry name" value="PH_DOMAIN"/>
    <property type="match status" value="1"/>
</dbReference>
<feature type="region of interest" description="Disordered" evidence="3">
    <location>
        <begin position="446"/>
        <end position="503"/>
    </location>
</feature>
<dbReference type="InterPro" id="IPR037370">
    <property type="entry name" value="Pleckstrin"/>
</dbReference>
<feature type="region of interest" description="Disordered" evidence="3">
    <location>
        <begin position="757"/>
        <end position="779"/>
    </location>
</feature>
<feature type="domain" description="SH3" evidence="4">
    <location>
        <begin position="12"/>
        <end position="76"/>
    </location>
</feature>
<feature type="region of interest" description="Disordered" evidence="3">
    <location>
        <begin position="405"/>
        <end position="428"/>
    </location>
</feature>
<dbReference type="Pfam" id="PF00169">
    <property type="entry name" value="PH"/>
    <property type="match status" value="1"/>
</dbReference>
<feature type="domain" description="PH" evidence="5">
    <location>
        <begin position="689"/>
        <end position="839"/>
    </location>
</feature>
<evidence type="ECO:0000313" key="8">
    <source>
        <dbReference type="Proteomes" id="UP000799767"/>
    </source>
</evidence>
<feature type="region of interest" description="Disordered" evidence="3">
    <location>
        <begin position="294"/>
        <end position="389"/>
    </location>
</feature>
<dbReference type="InterPro" id="IPR036028">
    <property type="entry name" value="SH3-like_dom_sf"/>
</dbReference>
<feature type="compositionally biased region" description="Low complexity" evidence="3">
    <location>
        <begin position="364"/>
        <end position="381"/>
    </location>
</feature>
<reference evidence="7" key="1">
    <citation type="journal article" date="2020" name="Stud. Mycol.">
        <title>101 Dothideomycetes genomes: a test case for predicting lifestyles and emergence of pathogens.</title>
        <authorList>
            <person name="Haridas S."/>
            <person name="Albert R."/>
            <person name="Binder M."/>
            <person name="Bloem J."/>
            <person name="Labutti K."/>
            <person name="Salamov A."/>
            <person name="Andreopoulos B."/>
            <person name="Baker S."/>
            <person name="Barry K."/>
            <person name="Bills G."/>
            <person name="Bluhm B."/>
            <person name="Cannon C."/>
            <person name="Castanera R."/>
            <person name="Culley D."/>
            <person name="Daum C."/>
            <person name="Ezra D."/>
            <person name="Gonzalez J."/>
            <person name="Henrissat B."/>
            <person name="Kuo A."/>
            <person name="Liang C."/>
            <person name="Lipzen A."/>
            <person name="Lutzoni F."/>
            <person name="Magnuson J."/>
            <person name="Mondo S."/>
            <person name="Nolan M."/>
            <person name="Ohm R."/>
            <person name="Pangilinan J."/>
            <person name="Park H.-J."/>
            <person name="Ramirez L."/>
            <person name="Alfaro M."/>
            <person name="Sun H."/>
            <person name="Tritt A."/>
            <person name="Yoshinaga Y."/>
            <person name="Zwiers L.-H."/>
            <person name="Turgeon B."/>
            <person name="Goodwin S."/>
            <person name="Spatafora J."/>
            <person name="Crous P."/>
            <person name="Grigoriev I."/>
        </authorList>
    </citation>
    <scope>NUCLEOTIDE SEQUENCE</scope>
    <source>
        <strain evidence="7">CBS 113389</strain>
    </source>
</reference>
<dbReference type="SUPFAM" id="SSF50729">
    <property type="entry name" value="PH domain-like"/>
    <property type="match status" value="1"/>
</dbReference>
<feature type="compositionally biased region" description="Polar residues" evidence="3">
    <location>
        <begin position="460"/>
        <end position="477"/>
    </location>
</feature>
<dbReference type="CDD" id="cd09535">
    <property type="entry name" value="SAM_BOI-like_fungal"/>
    <property type="match status" value="1"/>
</dbReference>
<dbReference type="PANTHER" id="PTHR12092">
    <property type="entry name" value="PLECKSTRIN"/>
    <property type="match status" value="1"/>
</dbReference>